<feature type="active site" description="Acyl-ester intermediate" evidence="5">
    <location>
        <position position="227"/>
    </location>
</feature>
<proteinExistence type="inferred from homology"/>
<dbReference type="EMBL" id="KI894019">
    <property type="protein sequence ID" value="OCF28385.1"/>
    <property type="molecule type" value="Genomic_DNA"/>
</dbReference>
<dbReference type="Pfam" id="PF01425">
    <property type="entry name" value="Amidase"/>
    <property type="match status" value="1"/>
</dbReference>
<accession>A0A1B9GBI1</accession>
<evidence type="ECO:0000256" key="6">
    <source>
        <dbReference type="PIRSR" id="PIRSR001221-2"/>
    </source>
</evidence>
<dbReference type="GO" id="GO:0017064">
    <property type="term" value="F:fatty acid amide hydrolase activity"/>
    <property type="evidence" value="ECO:0007669"/>
    <property type="project" value="TreeGrafter"/>
</dbReference>
<protein>
    <recommendedName>
        <fullName evidence="3">amidase</fullName>
        <ecNumber evidence="3">3.5.1.4</ecNumber>
    </recommendedName>
</protein>
<keyword evidence="4" id="KW-0378">Hydrolase</keyword>
<dbReference type="GO" id="GO:0009062">
    <property type="term" value="P:fatty acid catabolic process"/>
    <property type="evidence" value="ECO:0007669"/>
    <property type="project" value="TreeGrafter"/>
</dbReference>
<dbReference type="VEuPathDB" id="FungiDB:I302_03244"/>
<sequence length="576" mass="63427">MVSSTTQSAGQRKQDERERLTKGMEDELGVLSEHPEDHEYLHISPENIVAHLKSRTEGWTAERVMIAFIRAACAAHRKTNCLTEVVFREALEKARRLDKEYAATGIAEGVFWGLPSSFKGKNCDLDTYNILGVDSSLGCSPHCFVPTEKEEEEAILVKLFRRGGGIPFCKTNVPQTLLAFECSNPIFGTTTNPYSSERTCGGSSGGEAALIALNGTPMGWGSDIGGSLRIPAHYSGICGLKPVRGRWPVLGQRNSVQGFEGIRGMVGPMGRTVDDLIFASRSILNLVHSDVADLGFMGEMLIPLPWKEVELPRKLKVGYWTQDHLIKTSPACARAVEGCVKKLREAGHEVVAFQPPDIAEALKIFAGLTSAEGYKSLLSNIGPDPMESSMRLVTLGSKLPGWLHSALVWLVDNFLKDHLFASIFATSRPKSVQELWQFTARRDVYANAFRKLVWEDEGFDMLLCPVQAVPALEHGTTKLLSPLSVATILFNVVDSTVGVLPVTHVNKDLDTHSLDFLDDSQGSWILEKRVYGKDGAYDAEKMHGLPVGVQVVGREWQEEKVLKMMQVLEGLVEYQG</sequence>
<dbReference type="InterPro" id="IPR023631">
    <property type="entry name" value="Amidase_dom"/>
</dbReference>
<comment type="similarity">
    <text evidence="2">Belongs to the amidase family.</text>
</comment>
<dbReference type="InterPro" id="IPR052096">
    <property type="entry name" value="Endocannabinoid_amidase"/>
</dbReference>
<evidence type="ECO:0000256" key="5">
    <source>
        <dbReference type="PIRSR" id="PIRSR001221-1"/>
    </source>
</evidence>
<organism evidence="9">
    <name type="scientific">Kwoniella bestiolae CBS 10118</name>
    <dbReference type="NCBI Taxonomy" id="1296100"/>
    <lineage>
        <taxon>Eukaryota</taxon>
        <taxon>Fungi</taxon>
        <taxon>Dikarya</taxon>
        <taxon>Basidiomycota</taxon>
        <taxon>Agaricomycotina</taxon>
        <taxon>Tremellomycetes</taxon>
        <taxon>Tremellales</taxon>
        <taxon>Cryptococcaceae</taxon>
        <taxon>Kwoniella</taxon>
    </lineage>
</organism>
<comment type="catalytic activity">
    <reaction evidence="1">
        <text>a monocarboxylic acid amide + H2O = a monocarboxylate + NH4(+)</text>
        <dbReference type="Rhea" id="RHEA:12020"/>
        <dbReference type="ChEBI" id="CHEBI:15377"/>
        <dbReference type="ChEBI" id="CHEBI:28938"/>
        <dbReference type="ChEBI" id="CHEBI:35757"/>
        <dbReference type="ChEBI" id="CHEBI:83628"/>
        <dbReference type="EC" id="3.5.1.4"/>
    </reaction>
</comment>
<dbReference type="AlphaFoldDB" id="A0A1B9GBI1"/>
<feature type="region of interest" description="Disordered" evidence="7">
    <location>
        <begin position="1"/>
        <end position="23"/>
    </location>
</feature>
<feature type="compositionally biased region" description="Basic and acidic residues" evidence="7">
    <location>
        <begin position="12"/>
        <end position="23"/>
    </location>
</feature>
<dbReference type="STRING" id="1296100.A0A1B9GBI1"/>
<dbReference type="GO" id="GO:0004040">
    <property type="term" value="F:amidase activity"/>
    <property type="evidence" value="ECO:0007669"/>
    <property type="project" value="UniProtKB-EC"/>
</dbReference>
<reference evidence="9" key="2">
    <citation type="submission" date="2014-01" db="EMBL/GenBank/DDBJ databases">
        <title>Evolution of pathogenesis and genome organization in the Tremellales.</title>
        <authorList>
            <person name="Cuomo C."/>
            <person name="Litvintseva A."/>
            <person name="Heitman J."/>
            <person name="Chen Y."/>
            <person name="Sun S."/>
            <person name="Springer D."/>
            <person name="Dromer F."/>
            <person name="Young S."/>
            <person name="Zeng Q."/>
            <person name="Chapman S."/>
            <person name="Gujja S."/>
            <person name="Saif S."/>
            <person name="Birren B."/>
        </authorList>
    </citation>
    <scope>NUCLEOTIDE SEQUENCE</scope>
    <source>
        <strain evidence="9">CBS 10118</strain>
    </source>
</reference>
<reference evidence="9" key="1">
    <citation type="submission" date="2013-07" db="EMBL/GenBank/DDBJ databases">
        <title>The Genome Sequence of Cryptococcus bestiolae CBS10118.</title>
        <authorList>
            <consortium name="The Broad Institute Genome Sequencing Platform"/>
            <person name="Cuomo C."/>
            <person name="Litvintseva A."/>
            <person name="Chen Y."/>
            <person name="Heitman J."/>
            <person name="Sun S."/>
            <person name="Springer D."/>
            <person name="Dromer F."/>
            <person name="Young S.K."/>
            <person name="Zeng Q."/>
            <person name="Gargeya S."/>
            <person name="Fitzgerald M."/>
            <person name="Abouelleil A."/>
            <person name="Alvarado L."/>
            <person name="Berlin A.M."/>
            <person name="Chapman S.B."/>
            <person name="Dewar J."/>
            <person name="Goldberg J."/>
            <person name="Griggs A."/>
            <person name="Gujja S."/>
            <person name="Hansen M."/>
            <person name="Howarth C."/>
            <person name="Imamovic A."/>
            <person name="Larimer J."/>
            <person name="McCowan C."/>
            <person name="Murphy C."/>
            <person name="Pearson M."/>
            <person name="Priest M."/>
            <person name="Roberts A."/>
            <person name="Saif S."/>
            <person name="Shea T."/>
            <person name="Sykes S."/>
            <person name="Wortman J."/>
            <person name="Nusbaum C."/>
            <person name="Birren B."/>
        </authorList>
    </citation>
    <scope>NUCLEOTIDE SEQUENCE [LARGE SCALE GENOMIC DNA]</scope>
    <source>
        <strain evidence="9">CBS 10118</strain>
    </source>
</reference>
<evidence type="ECO:0000259" key="8">
    <source>
        <dbReference type="Pfam" id="PF01425"/>
    </source>
</evidence>
<feature type="active site" description="Charge relay system" evidence="5">
    <location>
        <position position="119"/>
    </location>
</feature>
<evidence type="ECO:0000256" key="4">
    <source>
        <dbReference type="ARBA" id="ARBA00022801"/>
    </source>
</evidence>
<evidence type="ECO:0000256" key="3">
    <source>
        <dbReference type="ARBA" id="ARBA00012922"/>
    </source>
</evidence>
<dbReference type="PANTHER" id="PTHR45847:SF6">
    <property type="entry name" value="FATTY ACID AMIDE HYDROLASE"/>
    <property type="match status" value="1"/>
</dbReference>
<dbReference type="PANTHER" id="PTHR45847">
    <property type="entry name" value="FATTY ACID AMIDE HYDROLASE"/>
    <property type="match status" value="1"/>
</dbReference>
<dbReference type="PROSITE" id="PS00571">
    <property type="entry name" value="AMIDASES"/>
    <property type="match status" value="1"/>
</dbReference>
<gene>
    <name evidence="9" type="ORF">I302_03244</name>
</gene>
<dbReference type="FunFam" id="3.90.1300.10:FF:000003">
    <property type="entry name" value="Amidase signature enzyme"/>
    <property type="match status" value="1"/>
</dbReference>
<feature type="compositionally biased region" description="Polar residues" evidence="7">
    <location>
        <begin position="1"/>
        <end position="11"/>
    </location>
</feature>
<dbReference type="InterPro" id="IPR036928">
    <property type="entry name" value="AS_sf"/>
</dbReference>
<feature type="binding site" evidence="6">
    <location>
        <position position="177"/>
    </location>
    <ligand>
        <name>substrate</name>
    </ligand>
</feature>
<evidence type="ECO:0000256" key="7">
    <source>
        <dbReference type="SAM" id="MobiDB-lite"/>
    </source>
</evidence>
<feature type="domain" description="Amidase" evidence="8">
    <location>
        <begin position="66"/>
        <end position="562"/>
    </location>
</feature>
<feature type="binding site" evidence="6">
    <location>
        <position position="203"/>
    </location>
    <ligand>
        <name>substrate</name>
    </ligand>
</feature>
<dbReference type="OrthoDB" id="6428749at2759"/>
<evidence type="ECO:0000256" key="1">
    <source>
        <dbReference type="ARBA" id="ARBA00001311"/>
    </source>
</evidence>
<dbReference type="EC" id="3.5.1.4" evidence="3"/>
<feature type="binding site" evidence="6">
    <location>
        <begin position="224"/>
        <end position="227"/>
    </location>
    <ligand>
        <name>substrate</name>
    </ligand>
</feature>
<evidence type="ECO:0000313" key="9">
    <source>
        <dbReference type="EMBL" id="OCF28385.1"/>
    </source>
</evidence>
<name>A0A1B9GBI1_9TREE</name>
<dbReference type="InterPro" id="IPR020556">
    <property type="entry name" value="Amidase_CS"/>
</dbReference>
<dbReference type="Gene3D" id="3.90.1300.10">
    <property type="entry name" value="Amidase signature (AS) domain"/>
    <property type="match status" value="1"/>
</dbReference>
<dbReference type="SUPFAM" id="SSF75304">
    <property type="entry name" value="Amidase signature (AS) enzymes"/>
    <property type="match status" value="1"/>
</dbReference>
<feature type="active site" description="Charge relay system" evidence="5">
    <location>
        <position position="203"/>
    </location>
</feature>
<evidence type="ECO:0000256" key="2">
    <source>
        <dbReference type="ARBA" id="ARBA00009199"/>
    </source>
</evidence>
<dbReference type="PIRSF" id="PIRSF001221">
    <property type="entry name" value="Amidase_fungi"/>
    <property type="match status" value="1"/>
</dbReference>